<evidence type="ECO:0000313" key="2">
    <source>
        <dbReference type="EMBL" id="DAF87671.1"/>
    </source>
</evidence>
<feature type="compositionally biased region" description="Basic and acidic residues" evidence="1">
    <location>
        <begin position="183"/>
        <end position="195"/>
    </location>
</feature>
<sequence>MKLLTGLFRLARKRVQTTDTDMGAFRDKITELVEKKDSLSDDEINGKVEELKTMSADLPESDDKGKLDRFLEDFKSVKEQDGATANEAAKMVADLFEKLDTEAMKDVPETAVNETETPPAEQKDGAAQEPETLGGYVKKNVEEDINHATQTKDANGEETTAPDKGKDNAQYTLEEIYQFIKKRLAEDSGEKTEEKEKEEEETETVTDHAPHIPVTMNGGVPGEGSIGAMFARIKQGGR</sequence>
<proteinExistence type="predicted"/>
<feature type="region of interest" description="Disordered" evidence="1">
    <location>
        <begin position="183"/>
        <end position="225"/>
    </location>
</feature>
<organism evidence="2">
    <name type="scientific">Myoviridae sp. cttph48</name>
    <dbReference type="NCBI Taxonomy" id="2825196"/>
    <lineage>
        <taxon>Viruses</taxon>
        <taxon>Duplodnaviria</taxon>
        <taxon>Heunggongvirae</taxon>
        <taxon>Uroviricota</taxon>
        <taxon>Caudoviricetes</taxon>
    </lineage>
</organism>
<name>A0A8S5TZR6_9CAUD</name>
<dbReference type="EMBL" id="BK015966">
    <property type="protein sequence ID" value="DAF87671.1"/>
    <property type="molecule type" value="Genomic_DNA"/>
</dbReference>
<evidence type="ECO:0000256" key="1">
    <source>
        <dbReference type="SAM" id="MobiDB-lite"/>
    </source>
</evidence>
<accession>A0A8S5TZR6</accession>
<protein>
    <submittedName>
        <fullName evidence="2">Uncharacterized protein</fullName>
    </submittedName>
</protein>
<feature type="region of interest" description="Disordered" evidence="1">
    <location>
        <begin position="105"/>
        <end position="169"/>
    </location>
</feature>
<reference evidence="2" key="1">
    <citation type="journal article" date="2021" name="Proc. Natl. Acad. Sci. U.S.A.">
        <title>A Catalog of Tens of Thousands of Viruses from Human Metagenomes Reveals Hidden Associations with Chronic Diseases.</title>
        <authorList>
            <person name="Tisza M.J."/>
            <person name="Buck C.B."/>
        </authorList>
    </citation>
    <scope>NUCLEOTIDE SEQUENCE</scope>
    <source>
        <strain evidence="2">Cttph48</strain>
    </source>
</reference>